<evidence type="ECO:0000313" key="3">
    <source>
        <dbReference type="Proteomes" id="UP000294933"/>
    </source>
</evidence>
<reference evidence="2 3" key="1">
    <citation type="submission" date="2018-06" db="EMBL/GenBank/DDBJ databases">
        <title>A transcriptomic atlas of mushroom development highlights an independent origin of complex multicellularity.</title>
        <authorList>
            <consortium name="DOE Joint Genome Institute"/>
            <person name="Krizsan K."/>
            <person name="Almasi E."/>
            <person name="Merenyi Z."/>
            <person name="Sahu N."/>
            <person name="Viragh M."/>
            <person name="Koszo T."/>
            <person name="Mondo S."/>
            <person name="Kiss B."/>
            <person name="Balint B."/>
            <person name="Kues U."/>
            <person name="Barry K."/>
            <person name="Hegedus J.C."/>
            <person name="Henrissat B."/>
            <person name="Johnson J."/>
            <person name="Lipzen A."/>
            <person name="Ohm R."/>
            <person name="Nagy I."/>
            <person name="Pangilinan J."/>
            <person name="Yan J."/>
            <person name="Xiong Y."/>
            <person name="Grigoriev I.V."/>
            <person name="Hibbett D.S."/>
            <person name="Nagy L.G."/>
        </authorList>
    </citation>
    <scope>NUCLEOTIDE SEQUENCE [LARGE SCALE GENOMIC DNA]</scope>
    <source>
        <strain evidence="2 3">SZMC22713</strain>
    </source>
</reference>
<accession>A0A4Y7QA93</accession>
<dbReference type="InterPro" id="IPR046341">
    <property type="entry name" value="SET_dom_sf"/>
</dbReference>
<keyword evidence="3" id="KW-1185">Reference proteome</keyword>
<dbReference type="OrthoDB" id="265717at2759"/>
<dbReference type="Gene3D" id="2.170.270.10">
    <property type="entry name" value="SET domain"/>
    <property type="match status" value="1"/>
</dbReference>
<dbReference type="STRING" id="50990.A0A4Y7QA93"/>
<organism evidence="2 3">
    <name type="scientific">Rickenella mellea</name>
    <dbReference type="NCBI Taxonomy" id="50990"/>
    <lineage>
        <taxon>Eukaryota</taxon>
        <taxon>Fungi</taxon>
        <taxon>Dikarya</taxon>
        <taxon>Basidiomycota</taxon>
        <taxon>Agaricomycotina</taxon>
        <taxon>Agaricomycetes</taxon>
        <taxon>Hymenochaetales</taxon>
        <taxon>Rickenellaceae</taxon>
        <taxon>Rickenella</taxon>
    </lineage>
</organism>
<dbReference type="InterPro" id="IPR001214">
    <property type="entry name" value="SET_dom"/>
</dbReference>
<name>A0A4Y7QA93_9AGAM</name>
<dbReference type="Proteomes" id="UP000294933">
    <property type="component" value="Unassembled WGS sequence"/>
</dbReference>
<sequence>MFTGFTRSKHLPRYAGVFPNISRCNHSCGPNASARFDEETMAMRLFSRRPIAPGEQITLSYVVGTMSCARRQEELKTKYLFTCECDYCKPTKPSRPSRPLKHLYWNIVHQPTNNKFDLQAEIFASDIRRSQLAFRLEHAETLWVEWLSPSSKQSDKDLIQFHEDALVVIAQEGLHLMRITHVAYLAHACAALEDNGGFRRWGNMLISLSEWTEGHEGGEQKKTWQDWVRDPMASPAWGLRVQAKKAKAKPQGIARA</sequence>
<dbReference type="EMBL" id="ML170167">
    <property type="protein sequence ID" value="TDL24148.1"/>
    <property type="molecule type" value="Genomic_DNA"/>
</dbReference>
<dbReference type="InterPro" id="IPR050869">
    <property type="entry name" value="H3K4_H4K5_MeTrfase"/>
</dbReference>
<dbReference type="AlphaFoldDB" id="A0A4Y7QA93"/>
<dbReference type="PANTHER" id="PTHR12197">
    <property type="entry name" value="HISTONE-LYSINE N-METHYLTRANSFERASE SMYD"/>
    <property type="match status" value="1"/>
</dbReference>
<dbReference type="GO" id="GO:0005634">
    <property type="term" value="C:nucleus"/>
    <property type="evidence" value="ECO:0007669"/>
    <property type="project" value="TreeGrafter"/>
</dbReference>
<protein>
    <recommendedName>
        <fullName evidence="1">SET domain-containing protein</fullName>
    </recommendedName>
</protein>
<gene>
    <name evidence="2" type="ORF">BD410DRAFT_110287</name>
</gene>
<feature type="domain" description="SET" evidence="1">
    <location>
        <begin position="1"/>
        <end position="62"/>
    </location>
</feature>
<proteinExistence type="predicted"/>
<dbReference type="PANTHER" id="PTHR12197:SF251">
    <property type="entry name" value="EG:BACR7C10.4 PROTEIN"/>
    <property type="match status" value="1"/>
</dbReference>
<evidence type="ECO:0000259" key="1">
    <source>
        <dbReference type="PROSITE" id="PS50280"/>
    </source>
</evidence>
<dbReference type="CDD" id="cd20071">
    <property type="entry name" value="SET_SMYD"/>
    <property type="match status" value="1"/>
</dbReference>
<evidence type="ECO:0000313" key="2">
    <source>
        <dbReference type="EMBL" id="TDL24148.1"/>
    </source>
</evidence>
<dbReference type="VEuPathDB" id="FungiDB:BD410DRAFT_110287"/>
<dbReference type="Pfam" id="PF00856">
    <property type="entry name" value="SET"/>
    <property type="match status" value="1"/>
</dbReference>
<dbReference type="PROSITE" id="PS50280">
    <property type="entry name" value="SET"/>
    <property type="match status" value="1"/>
</dbReference>
<dbReference type="SUPFAM" id="SSF82199">
    <property type="entry name" value="SET domain"/>
    <property type="match status" value="1"/>
</dbReference>